<name>A0A6J7TN41_9ZZZZ</name>
<proteinExistence type="predicted"/>
<evidence type="ECO:0000313" key="1">
    <source>
        <dbReference type="EMBL" id="CAB5054921.1"/>
    </source>
</evidence>
<dbReference type="AlphaFoldDB" id="A0A6J7TN41"/>
<organism evidence="1">
    <name type="scientific">freshwater metagenome</name>
    <dbReference type="NCBI Taxonomy" id="449393"/>
    <lineage>
        <taxon>unclassified sequences</taxon>
        <taxon>metagenomes</taxon>
        <taxon>ecological metagenomes</taxon>
    </lineage>
</organism>
<gene>
    <name evidence="1" type="ORF">UFOPK4301_01263</name>
</gene>
<protein>
    <submittedName>
        <fullName evidence="1">Unannotated protein</fullName>
    </submittedName>
</protein>
<dbReference type="EMBL" id="CAFBQG010000196">
    <property type="protein sequence ID" value="CAB5054921.1"/>
    <property type="molecule type" value="Genomic_DNA"/>
</dbReference>
<accession>A0A6J7TN41</accession>
<sequence>MRTTSSIAPVAPTARKALAIFVALAFGIESAKTDTLLSLVRPTTTALTGVANGLPDLYVSVGTFGVTSIATISSFLKISNLPSKWSTRHVTSTV</sequence>
<reference evidence="1" key="1">
    <citation type="submission" date="2020-05" db="EMBL/GenBank/DDBJ databases">
        <authorList>
            <person name="Chiriac C."/>
            <person name="Salcher M."/>
            <person name="Ghai R."/>
            <person name="Kavagutti S V."/>
        </authorList>
    </citation>
    <scope>NUCLEOTIDE SEQUENCE</scope>
</reference>